<feature type="compositionally biased region" description="Polar residues" evidence="1">
    <location>
        <begin position="111"/>
        <end position="131"/>
    </location>
</feature>
<feature type="compositionally biased region" description="Low complexity" evidence="1">
    <location>
        <begin position="132"/>
        <end position="145"/>
    </location>
</feature>
<reference evidence="2 3" key="1">
    <citation type="submission" date="2021-06" db="EMBL/GenBank/DDBJ databases">
        <title>Caerostris extrusa draft genome.</title>
        <authorList>
            <person name="Kono N."/>
            <person name="Arakawa K."/>
        </authorList>
    </citation>
    <scope>NUCLEOTIDE SEQUENCE [LARGE SCALE GENOMIC DNA]</scope>
</reference>
<gene>
    <name evidence="2" type="ORF">CEXT_182891</name>
</gene>
<name>A0AAV4RUP0_CAEEX</name>
<keyword evidence="3" id="KW-1185">Reference proteome</keyword>
<evidence type="ECO:0000256" key="1">
    <source>
        <dbReference type="SAM" id="MobiDB-lite"/>
    </source>
</evidence>
<proteinExistence type="predicted"/>
<accession>A0AAV4RUP0</accession>
<evidence type="ECO:0000313" key="2">
    <source>
        <dbReference type="EMBL" id="GIY24839.1"/>
    </source>
</evidence>
<organism evidence="2 3">
    <name type="scientific">Caerostris extrusa</name>
    <name type="common">Bark spider</name>
    <name type="synonym">Caerostris bankana</name>
    <dbReference type="NCBI Taxonomy" id="172846"/>
    <lineage>
        <taxon>Eukaryota</taxon>
        <taxon>Metazoa</taxon>
        <taxon>Ecdysozoa</taxon>
        <taxon>Arthropoda</taxon>
        <taxon>Chelicerata</taxon>
        <taxon>Arachnida</taxon>
        <taxon>Araneae</taxon>
        <taxon>Araneomorphae</taxon>
        <taxon>Entelegynae</taxon>
        <taxon>Araneoidea</taxon>
        <taxon>Araneidae</taxon>
        <taxon>Caerostris</taxon>
    </lineage>
</organism>
<dbReference type="EMBL" id="BPLR01008457">
    <property type="protein sequence ID" value="GIY24839.1"/>
    <property type="molecule type" value="Genomic_DNA"/>
</dbReference>
<dbReference type="AlphaFoldDB" id="A0AAV4RUP0"/>
<comment type="caution">
    <text evidence="2">The sequence shown here is derived from an EMBL/GenBank/DDBJ whole genome shotgun (WGS) entry which is preliminary data.</text>
</comment>
<evidence type="ECO:0000313" key="3">
    <source>
        <dbReference type="Proteomes" id="UP001054945"/>
    </source>
</evidence>
<dbReference type="Proteomes" id="UP001054945">
    <property type="component" value="Unassembled WGS sequence"/>
</dbReference>
<feature type="region of interest" description="Disordered" evidence="1">
    <location>
        <begin position="165"/>
        <end position="189"/>
    </location>
</feature>
<feature type="region of interest" description="Disordered" evidence="1">
    <location>
        <begin position="111"/>
        <end position="145"/>
    </location>
</feature>
<sequence length="317" mass="35680">MFTEDEESAEITESSIETTTTSYTKYEEFATTIKPFTAKKVTEESIFPTEASIATTTVRARSLEEDITEFPFEGVQNETTLKFHIEEPTTEVYTLDSKIDYPTDYHEPVITTTQSVPNSQENAQSTTMMQETTYPSTYNPTTYGSSSYNPTAYINNPTTYNPTVNNPTTYNPTVNNPTTYNPSTYNPTTYNPSAYNPTIYNPVAYTPSTYNPTTFGTSTYNPTTYNPSTYNPEITNPITHNEEIAIESEADTTTTDLFNMEPNTTVTTASPNLDIKKEVTDQTYFTTLSDDSLKSKTESTTLKEAVDYETAPFYRRK</sequence>
<protein>
    <submittedName>
        <fullName evidence="2">Uncharacterized protein</fullName>
    </submittedName>
</protein>